<feature type="compositionally biased region" description="Polar residues" evidence="1">
    <location>
        <begin position="298"/>
        <end position="322"/>
    </location>
</feature>
<feature type="compositionally biased region" description="Basic and acidic residues" evidence="1">
    <location>
        <begin position="456"/>
        <end position="465"/>
    </location>
</feature>
<evidence type="ECO:0000259" key="2">
    <source>
        <dbReference type="PROSITE" id="PS50245"/>
    </source>
</evidence>
<proteinExistence type="predicted"/>
<protein>
    <recommendedName>
        <fullName evidence="2">CAP-Gly domain-containing protein</fullName>
    </recommendedName>
</protein>
<feature type="compositionally biased region" description="Low complexity" evidence="1">
    <location>
        <begin position="204"/>
        <end position="214"/>
    </location>
</feature>
<dbReference type="PROSITE" id="PS00845">
    <property type="entry name" value="CAP_GLY_1"/>
    <property type="match status" value="1"/>
</dbReference>
<evidence type="ECO:0000313" key="3">
    <source>
        <dbReference type="EMBL" id="PAV88350.1"/>
    </source>
</evidence>
<dbReference type="OrthoDB" id="2130750at2759"/>
<feature type="compositionally biased region" description="Low complexity" evidence="1">
    <location>
        <begin position="417"/>
        <end position="426"/>
    </location>
</feature>
<keyword evidence="4" id="KW-1185">Reference proteome</keyword>
<evidence type="ECO:0000256" key="1">
    <source>
        <dbReference type="SAM" id="MobiDB-lite"/>
    </source>
</evidence>
<feature type="region of interest" description="Disordered" evidence="1">
    <location>
        <begin position="257"/>
        <end position="481"/>
    </location>
</feature>
<feature type="region of interest" description="Disordered" evidence="1">
    <location>
        <begin position="204"/>
        <end position="230"/>
    </location>
</feature>
<dbReference type="Pfam" id="PF01302">
    <property type="entry name" value="CAP_GLY"/>
    <property type="match status" value="1"/>
</dbReference>
<sequence length="481" mass="52351">MHKSHMQQTDNKQSVVTQHDVGKLVNVTGCGKGILRYVGVIHGKDGLFCGIELINSPGKHDGSYSGVSYFMCPQGRGIFAPLYKVTIDGAVPKPAQPSPSKITENRLSRSALPALPLRSIQQQLQNRDSSMESSTSGDDPMTSSFISDINMDGSTFSTGSWSDVDASMINSRYTYTVRKGFALLQDGEEDLMAVPALKSIVDVEQTSESGSSTSEQEDQPMGSSFVVDKSRIGKEKLPIVEDDDQKTPLVEVKPLPVNKSSQPAAQQPHSTAAADSNHNRIQNGAPVKNASGHVDGQKNANGNTSNGHLQTQAQTNAKAASSESKRMSMKPEKEKEQQKEEGNEETPRTKKLKEAALPAPKFPVKPKAPSKHQLMMEQLKAGKAEKNKPKREVKSKVTTTIPVIATQEKKQNGGGQQQENQHDGQGMSEIKPQTKEEKKPKQPLKTVNEPAAAPMERPKKERKPLYEAPPAKGRSSYQPLI</sequence>
<organism evidence="3 4">
    <name type="scientific">Diploscapter pachys</name>
    <dbReference type="NCBI Taxonomy" id="2018661"/>
    <lineage>
        <taxon>Eukaryota</taxon>
        <taxon>Metazoa</taxon>
        <taxon>Ecdysozoa</taxon>
        <taxon>Nematoda</taxon>
        <taxon>Chromadorea</taxon>
        <taxon>Rhabditida</taxon>
        <taxon>Rhabditina</taxon>
        <taxon>Rhabditomorpha</taxon>
        <taxon>Rhabditoidea</taxon>
        <taxon>Rhabditidae</taxon>
        <taxon>Diploscapter</taxon>
    </lineage>
</organism>
<dbReference type="SUPFAM" id="SSF74924">
    <property type="entry name" value="Cap-Gly domain"/>
    <property type="match status" value="1"/>
</dbReference>
<dbReference type="STRING" id="2018661.A0A2A2LQA3"/>
<dbReference type="PANTHER" id="PTHR18916:SF83">
    <property type="entry name" value="TIP ELONGATION PROTEIN 1"/>
    <property type="match status" value="1"/>
</dbReference>
<dbReference type="PROSITE" id="PS50245">
    <property type="entry name" value="CAP_GLY_2"/>
    <property type="match status" value="1"/>
</dbReference>
<feature type="compositionally biased region" description="Polar residues" evidence="1">
    <location>
        <begin position="258"/>
        <end position="282"/>
    </location>
</feature>
<dbReference type="InterPro" id="IPR036859">
    <property type="entry name" value="CAP-Gly_dom_sf"/>
</dbReference>
<accession>A0A2A2LQA3</accession>
<dbReference type="AlphaFoldDB" id="A0A2A2LQA3"/>
<dbReference type="Gene3D" id="2.30.30.190">
    <property type="entry name" value="CAP Gly-rich-like domain"/>
    <property type="match status" value="1"/>
</dbReference>
<comment type="caution">
    <text evidence="3">The sequence shown here is derived from an EMBL/GenBank/DDBJ whole genome shotgun (WGS) entry which is preliminary data.</text>
</comment>
<feature type="compositionally biased region" description="Basic and acidic residues" evidence="1">
    <location>
        <begin position="323"/>
        <end position="354"/>
    </location>
</feature>
<feature type="domain" description="CAP-Gly" evidence="2">
    <location>
        <begin position="39"/>
        <end position="81"/>
    </location>
</feature>
<feature type="compositionally biased region" description="Basic and acidic residues" evidence="1">
    <location>
        <begin position="380"/>
        <end position="395"/>
    </location>
</feature>
<dbReference type="Proteomes" id="UP000218231">
    <property type="component" value="Unassembled WGS sequence"/>
</dbReference>
<dbReference type="PANTHER" id="PTHR18916">
    <property type="entry name" value="DYNACTIN 1-RELATED MICROTUBULE-BINDING"/>
    <property type="match status" value="1"/>
</dbReference>
<reference evidence="3 4" key="1">
    <citation type="journal article" date="2017" name="Curr. Biol.">
        <title>Genome architecture and evolution of a unichromosomal asexual nematode.</title>
        <authorList>
            <person name="Fradin H."/>
            <person name="Zegar C."/>
            <person name="Gutwein M."/>
            <person name="Lucas J."/>
            <person name="Kovtun M."/>
            <person name="Corcoran D."/>
            <person name="Baugh L.R."/>
            <person name="Kiontke K."/>
            <person name="Gunsalus K."/>
            <person name="Fitch D.H."/>
            <person name="Piano F."/>
        </authorList>
    </citation>
    <scope>NUCLEOTIDE SEQUENCE [LARGE SCALE GENOMIC DNA]</scope>
    <source>
        <strain evidence="3">PF1309</strain>
    </source>
</reference>
<gene>
    <name evidence="3" type="ORF">WR25_07587</name>
</gene>
<name>A0A2A2LQA3_9BILA</name>
<dbReference type="EMBL" id="LIAE01006521">
    <property type="protein sequence ID" value="PAV88350.1"/>
    <property type="molecule type" value="Genomic_DNA"/>
</dbReference>
<dbReference type="SMART" id="SM01052">
    <property type="entry name" value="CAP_GLY"/>
    <property type="match status" value="1"/>
</dbReference>
<evidence type="ECO:0000313" key="4">
    <source>
        <dbReference type="Proteomes" id="UP000218231"/>
    </source>
</evidence>
<dbReference type="InterPro" id="IPR000938">
    <property type="entry name" value="CAP-Gly_domain"/>
</dbReference>